<dbReference type="InterPro" id="IPR008889">
    <property type="entry name" value="VQ"/>
</dbReference>
<dbReference type="OrthoDB" id="913938at2759"/>
<evidence type="ECO:0000259" key="2">
    <source>
        <dbReference type="Pfam" id="PF05678"/>
    </source>
</evidence>
<sequence>MDHKMVTANQKRANKQHPSNKTKKKGPLKVVYITNPIKFKASASQFRALVQELTGQDSDVPESARFTAGGGGGEVDKVAAAADRNYSHTGDQEGIKMGHTCEGSQNGSDPLFGFGSYDDNYNDDDGFCAMGNFQGLMASSFWINEAAHYLDDEFKG</sequence>
<organism evidence="3 4">
    <name type="scientific">Phtheirospermum japonicum</name>
    <dbReference type="NCBI Taxonomy" id="374723"/>
    <lineage>
        <taxon>Eukaryota</taxon>
        <taxon>Viridiplantae</taxon>
        <taxon>Streptophyta</taxon>
        <taxon>Embryophyta</taxon>
        <taxon>Tracheophyta</taxon>
        <taxon>Spermatophyta</taxon>
        <taxon>Magnoliopsida</taxon>
        <taxon>eudicotyledons</taxon>
        <taxon>Gunneridae</taxon>
        <taxon>Pentapetalae</taxon>
        <taxon>asterids</taxon>
        <taxon>lamiids</taxon>
        <taxon>Lamiales</taxon>
        <taxon>Orobanchaceae</taxon>
        <taxon>Orobanchaceae incertae sedis</taxon>
        <taxon>Phtheirospermum</taxon>
    </lineage>
</organism>
<comment type="caution">
    <text evidence="3">The sequence shown here is derived from an EMBL/GenBank/DDBJ whole genome shotgun (WGS) entry which is preliminary data.</text>
</comment>
<dbReference type="Pfam" id="PF05678">
    <property type="entry name" value="VQ"/>
    <property type="match status" value="1"/>
</dbReference>
<evidence type="ECO:0000313" key="3">
    <source>
        <dbReference type="EMBL" id="GFP80812.1"/>
    </source>
</evidence>
<evidence type="ECO:0000313" key="4">
    <source>
        <dbReference type="Proteomes" id="UP000653305"/>
    </source>
</evidence>
<dbReference type="InterPro" id="IPR039335">
    <property type="entry name" value="SIB1/2"/>
</dbReference>
<protein>
    <submittedName>
        <fullName evidence="3">Sigma factor binding protein 2 chloroplastic</fullName>
    </submittedName>
</protein>
<dbReference type="AlphaFoldDB" id="A0A830B578"/>
<feature type="domain" description="VQ" evidence="2">
    <location>
        <begin position="38"/>
        <end position="59"/>
    </location>
</feature>
<dbReference type="PANTHER" id="PTHR33624:SF2">
    <property type="entry name" value="SIGMA FACTOR BINDING PROTEIN 1, CHLOROPLASTIC"/>
    <property type="match status" value="1"/>
</dbReference>
<keyword evidence="4" id="KW-1185">Reference proteome</keyword>
<accession>A0A830B578</accession>
<gene>
    <name evidence="3" type="ORF">PHJA_000224500</name>
</gene>
<evidence type="ECO:0000256" key="1">
    <source>
        <dbReference type="SAM" id="MobiDB-lite"/>
    </source>
</evidence>
<dbReference type="PANTHER" id="PTHR33624">
    <property type="entry name" value="SIGMA FACTOR BINDING PROTEIN 1, CHLOROPLASTIC"/>
    <property type="match status" value="1"/>
</dbReference>
<feature type="compositionally biased region" description="Basic residues" evidence="1">
    <location>
        <begin position="12"/>
        <end position="26"/>
    </location>
</feature>
<proteinExistence type="predicted"/>
<feature type="region of interest" description="Disordered" evidence="1">
    <location>
        <begin position="1"/>
        <end position="26"/>
    </location>
</feature>
<dbReference type="Proteomes" id="UP000653305">
    <property type="component" value="Unassembled WGS sequence"/>
</dbReference>
<reference evidence="3" key="1">
    <citation type="submission" date="2020-07" db="EMBL/GenBank/DDBJ databases">
        <title>Ethylene signaling mediates host invasion by parasitic plants.</title>
        <authorList>
            <person name="Yoshida S."/>
        </authorList>
    </citation>
    <scope>NUCLEOTIDE SEQUENCE</scope>
    <source>
        <strain evidence="3">Okayama</strain>
    </source>
</reference>
<dbReference type="EMBL" id="BMAC01000024">
    <property type="protein sequence ID" value="GFP80812.1"/>
    <property type="molecule type" value="Genomic_DNA"/>
</dbReference>
<name>A0A830B578_9LAMI</name>